<evidence type="ECO:0000313" key="3">
    <source>
        <dbReference type="Proteomes" id="UP000595823"/>
    </source>
</evidence>
<dbReference type="EMBL" id="CP054705">
    <property type="protein sequence ID" value="QQK76227.1"/>
    <property type="molecule type" value="Genomic_DNA"/>
</dbReference>
<keyword evidence="1" id="KW-0472">Membrane</keyword>
<keyword evidence="1" id="KW-0812">Transmembrane</keyword>
<evidence type="ECO:0000313" key="2">
    <source>
        <dbReference type="EMBL" id="QQK76227.1"/>
    </source>
</evidence>
<gene>
    <name evidence="2" type="ORF">HUG15_12110</name>
</gene>
<accession>A0A7T6Z3U7</accession>
<dbReference type="AlphaFoldDB" id="A0A7T6Z3U7"/>
<protein>
    <submittedName>
        <fullName evidence="2">Uncharacterized protein</fullName>
    </submittedName>
</protein>
<dbReference type="Proteomes" id="UP000595823">
    <property type="component" value="Chromosome"/>
</dbReference>
<organism evidence="2 3">
    <name type="scientific">Salicibibacter cibarius</name>
    <dbReference type="NCBI Taxonomy" id="2743000"/>
    <lineage>
        <taxon>Bacteria</taxon>
        <taxon>Bacillati</taxon>
        <taxon>Bacillota</taxon>
        <taxon>Bacilli</taxon>
        <taxon>Bacillales</taxon>
        <taxon>Bacillaceae</taxon>
        <taxon>Salicibibacter</taxon>
    </lineage>
</organism>
<reference evidence="2 3" key="1">
    <citation type="submission" date="2020-06" db="EMBL/GenBank/DDBJ databases">
        <title>Genomic analysis of Salicibibacter sp. NKC5-3.</title>
        <authorList>
            <person name="Oh Y.J."/>
        </authorList>
    </citation>
    <scope>NUCLEOTIDE SEQUENCE [LARGE SCALE GENOMIC DNA]</scope>
    <source>
        <strain evidence="2 3">NKC5-3</strain>
    </source>
</reference>
<keyword evidence="3" id="KW-1185">Reference proteome</keyword>
<sequence length="95" mass="10482">MAASWRPNERLAFVFGRHDRFMKTGSPVSREDIRSLTRVIDPLTRAVTVYPGLKSQSRLPIVGVITYFSLFALAPAIHRAVVQAGRESKKAAGVS</sequence>
<proteinExistence type="predicted"/>
<dbReference type="KEGG" id="scia:HUG15_12110"/>
<evidence type="ECO:0000256" key="1">
    <source>
        <dbReference type="SAM" id="Phobius"/>
    </source>
</evidence>
<keyword evidence="1" id="KW-1133">Transmembrane helix</keyword>
<name>A0A7T6Z3U7_9BACI</name>
<feature type="transmembrane region" description="Helical" evidence="1">
    <location>
        <begin position="59"/>
        <end position="81"/>
    </location>
</feature>